<evidence type="ECO:0008006" key="3">
    <source>
        <dbReference type="Google" id="ProtNLM"/>
    </source>
</evidence>
<name>A0ABR8E680_9NOSO</name>
<comment type="caution">
    <text evidence="1">The sequence shown here is derived from an EMBL/GenBank/DDBJ whole genome shotgun (WGS) entry which is preliminary data.</text>
</comment>
<evidence type="ECO:0000313" key="2">
    <source>
        <dbReference type="Proteomes" id="UP000623440"/>
    </source>
</evidence>
<keyword evidence="2" id="KW-1185">Reference proteome</keyword>
<dbReference type="EMBL" id="JACJSI010000618">
    <property type="protein sequence ID" value="MBD2536978.1"/>
    <property type="molecule type" value="Genomic_DNA"/>
</dbReference>
<reference evidence="1 2" key="1">
    <citation type="journal article" date="2020" name="ISME J.">
        <title>Comparative genomics reveals insights into cyanobacterial evolution and habitat adaptation.</title>
        <authorList>
            <person name="Chen M.Y."/>
            <person name="Teng W.K."/>
            <person name="Zhao L."/>
            <person name="Hu C.X."/>
            <person name="Zhou Y.K."/>
            <person name="Han B.P."/>
            <person name="Song L.R."/>
            <person name="Shu W.S."/>
        </authorList>
    </citation>
    <scope>NUCLEOTIDE SEQUENCE [LARGE SCALE GENOMIC DNA]</scope>
    <source>
        <strain evidence="1 2">FACHB-838</strain>
    </source>
</reference>
<sequence length="50" mass="5657">MPERSRWANDLAVVALFQTLTPLPKCCFKNAKVRSRANSATYWRSAELSA</sequence>
<proteinExistence type="predicted"/>
<dbReference type="Proteomes" id="UP000623440">
    <property type="component" value="Unassembled WGS sequence"/>
</dbReference>
<dbReference type="RefSeq" id="WP_190947609.1">
    <property type="nucleotide sequence ID" value="NZ_JACJSI010000618.1"/>
</dbReference>
<organism evidence="1 2">
    <name type="scientific">Nostoc flagelliforme FACHB-838</name>
    <dbReference type="NCBI Taxonomy" id="2692904"/>
    <lineage>
        <taxon>Bacteria</taxon>
        <taxon>Bacillati</taxon>
        <taxon>Cyanobacteriota</taxon>
        <taxon>Cyanophyceae</taxon>
        <taxon>Nostocales</taxon>
        <taxon>Nostocaceae</taxon>
        <taxon>Nostoc</taxon>
    </lineage>
</organism>
<gene>
    <name evidence="1" type="ORF">H6G97_50355</name>
</gene>
<protein>
    <recommendedName>
        <fullName evidence="3">Transposase</fullName>
    </recommendedName>
</protein>
<evidence type="ECO:0000313" key="1">
    <source>
        <dbReference type="EMBL" id="MBD2536978.1"/>
    </source>
</evidence>
<accession>A0ABR8E680</accession>